<dbReference type="EMBL" id="CP026995">
    <property type="protein sequence ID" value="QLH07538.1"/>
    <property type="molecule type" value="Genomic_DNA"/>
</dbReference>
<keyword evidence="4" id="KW-0963">Cytoplasm</keyword>
<dbReference type="KEGG" id="nue:C5F50_11010"/>
<dbReference type="PROSITE" id="PS50862">
    <property type="entry name" value="AA_TRNA_LIGASE_II"/>
    <property type="match status" value="1"/>
</dbReference>
<gene>
    <name evidence="13" type="ORF">C5F50_11010</name>
</gene>
<keyword evidence="5 13" id="KW-0436">Ligase</keyword>
<dbReference type="Gene3D" id="1.10.10.2330">
    <property type="match status" value="1"/>
</dbReference>
<evidence type="ECO:0000313" key="13">
    <source>
        <dbReference type="EMBL" id="QLH07538.1"/>
    </source>
</evidence>
<dbReference type="NCBIfam" id="TIGR00468">
    <property type="entry name" value="pheS"/>
    <property type="match status" value="1"/>
</dbReference>
<evidence type="ECO:0000256" key="3">
    <source>
        <dbReference type="ARBA" id="ARBA00012814"/>
    </source>
</evidence>
<sequence length="462" mass="52959">MSQVFHDIEKKIISSLKDNPKQTPELLEKSTKLSPDQIRRGIEWLKLKELAIVDESKTSIISLGKNGIESFQKGLPERRLLNLLKDGPRKLSELQKELGYIFGPAIGLARKNNWVQTSSEEISLQNLPSELPGEKTLKQIGANQIPLNEIDKNDLLGLLKRPDFIIEDVITTKEITLTDSAKLLEISNSSGAIDVEAKVPQVFVARTHPLKDTIDEIREIFVTLGFSEIIGNMTQSSFWNFDALFTPQDHPARELQDTFYLDGVSAKKIANSEQIKKVSESHKKNWRYHWDINEARKMVLRTHTTCVTIKHLAENKPDEARVFSLGRVFRNEKVSYKHLVEFNQIEGVVVGKDATLRNLMGIQREFYKRIGITKIKFWPTFFPYTEPSLQTMVYNERLGKWIELFGMGIFRPEVTKPLGISKSVLAWGGGIERIAMLKYELDDVREFYNNNLNWLRSATKCQ</sequence>
<reference evidence="13 14" key="1">
    <citation type="submission" date="2018-02" db="EMBL/GenBank/DDBJ databases">
        <title>Complete genome of Nitrosopumilus ureaphilus PS0.</title>
        <authorList>
            <person name="Qin W."/>
            <person name="Zheng Y."/>
            <person name="Stahl D.A."/>
        </authorList>
    </citation>
    <scope>NUCLEOTIDE SEQUENCE [LARGE SCALE GENOMIC DNA]</scope>
    <source>
        <strain evidence="13 14">PS0</strain>
    </source>
</reference>
<evidence type="ECO:0000256" key="9">
    <source>
        <dbReference type="ARBA" id="ARBA00022842"/>
    </source>
</evidence>
<dbReference type="InterPro" id="IPR006195">
    <property type="entry name" value="aa-tRNA-synth_II"/>
</dbReference>
<dbReference type="FunFam" id="3.30.930.10:FF:000095">
    <property type="entry name" value="Phenylalanine--tRNA ligase alpha subunit"/>
    <property type="match status" value="1"/>
</dbReference>
<dbReference type="Gene3D" id="3.30.930.10">
    <property type="entry name" value="Bira Bifunctional Protein, Domain 2"/>
    <property type="match status" value="1"/>
</dbReference>
<keyword evidence="6" id="KW-0479">Metal-binding</keyword>
<dbReference type="PANTHER" id="PTHR11538">
    <property type="entry name" value="PHENYLALANYL-TRNA SYNTHETASE"/>
    <property type="match status" value="1"/>
</dbReference>
<dbReference type="EC" id="6.1.1.20" evidence="3"/>
<dbReference type="InterPro" id="IPR045864">
    <property type="entry name" value="aa-tRNA-synth_II/BPL/LPL"/>
</dbReference>
<evidence type="ECO:0000256" key="1">
    <source>
        <dbReference type="ARBA" id="ARBA00004496"/>
    </source>
</evidence>
<dbReference type="GeneID" id="56068650"/>
<dbReference type="GO" id="GO:0000049">
    <property type="term" value="F:tRNA binding"/>
    <property type="evidence" value="ECO:0007669"/>
    <property type="project" value="InterPro"/>
</dbReference>
<dbReference type="GO" id="GO:0005737">
    <property type="term" value="C:cytoplasm"/>
    <property type="evidence" value="ECO:0007669"/>
    <property type="project" value="UniProtKB-SubCell"/>
</dbReference>
<accession>A0A7D5R811</accession>
<dbReference type="PANTHER" id="PTHR11538:SF40">
    <property type="entry name" value="PHENYLALANINE--TRNA LIGASE ALPHA SUBUNIT"/>
    <property type="match status" value="1"/>
</dbReference>
<evidence type="ECO:0000313" key="14">
    <source>
        <dbReference type="Proteomes" id="UP000509478"/>
    </source>
</evidence>
<dbReference type="Gene3D" id="1.10.10.2320">
    <property type="match status" value="1"/>
</dbReference>
<evidence type="ECO:0000259" key="12">
    <source>
        <dbReference type="PROSITE" id="PS50862"/>
    </source>
</evidence>
<feature type="domain" description="Aminoacyl-transfer RNA synthetases class-II family profile" evidence="12">
    <location>
        <begin position="321"/>
        <end position="437"/>
    </location>
</feature>
<dbReference type="AlphaFoldDB" id="A0A7D5R811"/>
<keyword evidence="11" id="KW-0030">Aminoacyl-tRNA synthetase</keyword>
<dbReference type="RefSeq" id="WP_179371420.1">
    <property type="nucleotide sequence ID" value="NZ_CP026995.1"/>
</dbReference>
<protein>
    <recommendedName>
        <fullName evidence="3">phenylalanine--tRNA ligase</fullName>
        <ecNumber evidence="3">6.1.1.20</ecNumber>
    </recommendedName>
</protein>
<dbReference type="GO" id="GO:0046872">
    <property type="term" value="F:metal ion binding"/>
    <property type="evidence" value="ECO:0007669"/>
    <property type="project" value="UniProtKB-KW"/>
</dbReference>
<evidence type="ECO:0000256" key="2">
    <source>
        <dbReference type="ARBA" id="ARBA00006703"/>
    </source>
</evidence>
<keyword evidence="10" id="KW-0648">Protein biosynthesis</keyword>
<dbReference type="InterPro" id="IPR002319">
    <property type="entry name" value="Phenylalanyl-tRNA_Synthase"/>
</dbReference>
<evidence type="ECO:0000256" key="11">
    <source>
        <dbReference type="ARBA" id="ARBA00023146"/>
    </source>
</evidence>
<evidence type="ECO:0000256" key="8">
    <source>
        <dbReference type="ARBA" id="ARBA00022840"/>
    </source>
</evidence>
<evidence type="ECO:0000256" key="10">
    <source>
        <dbReference type="ARBA" id="ARBA00022917"/>
    </source>
</evidence>
<name>A0A7D5R811_9ARCH</name>
<dbReference type="GO" id="GO:0005524">
    <property type="term" value="F:ATP binding"/>
    <property type="evidence" value="ECO:0007669"/>
    <property type="project" value="UniProtKB-KW"/>
</dbReference>
<dbReference type="GO" id="GO:0004826">
    <property type="term" value="F:phenylalanine-tRNA ligase activity"/>
    <property type="evidence" value="ECO:0007669"/>
    <property type="project" value="UniProtKB-EC"/>
</dbReference>
<dbReference type="GO" id="GO:0006432">
    <property type="term" value="P:phenylalanyl-tRNA aminoacylation"/>
    <property type="evidence" value="ECO:0007669"/>
    <property type="project" value="InterPro"/>
</dbReference>
<dbReference type="Proteomes" id="UP000509478">
    <property type="component" value="Chromosome"/>
</dbReference>
<dbReference type="NCBIfam" id="NF003210">
    <property type="entry name" value="PRK04172.1"/>
    <property type="match status" value="1"/>
</dbReference>
<dbReference type="Pfam" id="PF01409">
    <property type="entry name" value="tRNA-synt_2d"/>
    <property type="match status" value="1"/>
</dbReference>
<evidence type="ECO:0000256" key="6">
    <source>
        <dbReference type="ARBA" id="ARBA00022723"/>
    </source>
</evidence>
<dbReference type="Gene3D" id="3.30.1370.240">
    <property type="match status" value="1"/>
</dbReference>
<dbReference type="SUPFAM" id="SSF55681">
    <property type="entry name" value="Class II aaRS and biotin synthetases"/>
    <property type="match status" value="1"/>
</dbReference>
<keyword evidence="9" id="KW-0460">Magnesium</keyword>
<evidence type="ECO:0000256" key="7">
    <source>
        <dbReference type="ARBA" id="ARBA00022741"/>
    </source>
</evidence>
<comment type="similarity">
    <text evidence="2">Belongs to the class-II aminoacyl-tRNA synthetase family. Phe-tRNA synthetase alpha subunit type 2 subfamily.</text>
</comment>
<dbReference type="InterPro" id="IPR004529">
    <property type="entry name" value="Phe-tRNA-synth_IIc_asu"/>
</dbReference>
<keyword evidence="8" id="KW-0067">ATP-binding</keyword>
<keyword evidence="14" id="KW-1185">Reference proteome</keyword>
<evidence type="ECO:0000256" key="4">
    <source>
        <dbReference type="ARBA" id="ARBA00022490"/>
    </source>
</evidence>
<comment type="subcellular location">
    <subcellularLocation>
        <location evidence="1">Cytoplasm</location>
    </subcellularLocation>
</comment>
<dbReference type="CDD" id="cd00496">
    <property type="entry name" value="PheRS_alpha_core"/>
    <property type="match status" value="1"/>
</dbReference>
<proteinExistence type="inferred from homology"/>
<evidence type="ECO:0000256" key="5">
    <source>
        <dbReference type="ARBA" id="ARBA00022598"/>
    </source>
</evidence>
<organism evidence="13 14">
    <name type="scientific">Nitrosopumilus ureiphilus</name>
    <dbReference type="NCBI Taxonomy" id="1470067"/>
    <lineage>
        <taxon>Archaea</taxon>
        <taxon>Nitrososphaerota</taxon>
        <taxon>Nitrososphaeria</taxon>
        <taxon>Nitrosopumilales</taxon>
        <taxon>Nitrosopumilaceae</taxon>
        <taxon>Nitrosopumilus</taxon>
    </lineage>
</organism>
<keyword evidence="7" id="KW-0547">Nucleotide-binding</keyword>
<dbReference type="OrthoDB" id="372178at2157"/>